<name>A0A7X4KDH3_9BURK</name>
<keyword evidence="9 14" id="KW-1133">Transmembrane helix</keyword>
<evidence type="ECO:0000256" key="8">
    <source>
        <dbReference type="ARBA" id="ARBA00022841"/>
    </source>
</evidence>
<feature type="transmembrane region" description="Helical" evidence="14">
    <location>
        <begin position="301"/>
        <end position="326"/>
    </location>
</feature>
<evidence type="ECO:0000256" key="6">
    <source>
        <dbReference type="ARBA" id="ARBA00022679"/>
    </source>
</evidence>
<evidence type="ECO:0000256" key="9">
    <source>
        <dbReference type="ARBA" id="ARBA00022989"/>
    </source>
</evidence>
<evidence type="ECO:0000256" key="13">
    <source>
        <dbReference type="PIRNR" id="PIRNR016636"/>
    </source>
</evidence>
<feature type="transmembrane region" description="Helical" evidence="14">
    <location>
        <begin position="435"/>
        <end position="458"/>
    </location>
</feature>
<evidence type="ECO:0000256" key="7">
    <source>
        <dbReference type="ARBA" id="ARBA00022692"/>
    </source>
</evidence>
<keyword evidence="10 13" id="KW-0472">Membrane</keyword>
<dbReference type="AlphaFoldDB" id="A0A7X4KDH3"/>
<dbReference type="Pfam" id="PF03062">
    <property type="entry name" value="MBOAT"/>
    <property type="match status" value="1"/>
</dbReference>
<reference evidence="15 16" key="1">
    <citation type="submission" date="2019-12" db="EMBL/GenBank/DDBJ databases">
        <title>Novel species isolated from a subtropical stream in China.</title>
        <authorList>
            <person name="Lu H."/>
        </authorList>
    </citation>
    <scope>NUCLEOTIDE SEQUENCE [LARGE SCALE GENOMIC DNA]</scope>
    <source>
        <strain evidence="15 16">FT55W</strain>
    </source>
</reference>
<gene>
    <name evidence="15" type="ORF">GTP45_16675</name>
</gene>
<evidence type="ECO:0000313" key="16">
    <source>
        <dbReference type="Proteomes" id="UP000450012"/>
    </source>
</evidence>
<evidence type="ECO:0000256" key="3">
    <source>
        <dbReference type="ARBA" id="ARBA00010323"/>
    </source>
</evidence>
<keyword evidence="8" id="KW-0016">Alginate biosynthesis</keyword>
<sequence length="460" mass="51285">MVFSSVTFLFYFLPAFLLLYYLLPWKNGVLLIASLVFYAWGEPRFLPLLMASALLNYGFGLVIARAGQHRKLALGVGVTANLAMLGYFKYAGFFTTLVNQALDQHLAVPAIVLPLGISFFVFQGLSYLVDVYRGDVDPQKSFWTFATYKAMFPQLIAGPIVRYRQVAADMVERHVTADRIWIGFRYFVIGLAQKVLIANTVGEAADHLFNAGPAQLNTASAWLAVACYSIQILYDFAGYSNMAIGIGHMIGFTYPPNFNHPYSAVSVTEFWRRWHISLSSWFRDYLYIPLGGNRLGAFRTYLNLTFVFLLCGLWHGAAPTFIVWGMWHGVLLVLERAGLGNVLARLPRSVAQCYTLLMVMLGWVWFRAADLQTALQMLETMFTPSTGGAAPHVWRIDIGPAQWTALLIGAALALWRRPASPAGVERRALPLQMALALAAFVLCGASLAAGTYNPFIYFRF</sequence>
<comment type="subcellular location">
    <subcellularLocation>
        <location evidence="1">Cell membrane</location>
        <topology evidence="1">Multi-pass membrane protein</topology>
    </subcellularLocation>
</comment>
<dbReference type="Proteomes" id="UP000450012">
    <property type="component" value="Unassembled WGS sequence"/>
</dbReference>
<keyword evidence="7 14" id="KW-0812">Transmembrane</keyword>
<dbReference type="InterPro" id="IPR024194">
    <property type="entry name" value="Ac/AlaTfrase_AlgI/DltB"/>
</dbReference>
<protein>
    <recommendedName>
        <fullName evidence="4">Probable alginate O-acetylase AlgI</fullName>
    </recommendedName>
    <alternativeName>
        <fullName evidence="12">Alginate biosynthesis protein AlgI</fullName>
    </alternativeName>
</protein>
<evidence type="ECO:0000256" key="5">
    <source>
        <dbReference type="ARBA" id="ARBA00022475"/>
    </source>
</evidence>
<dbReference type="InterPro" id="IPR004299">
    <property type="entry name" value="MBOAT_fam"/>
</dbReference>
<proteinExistence type="inferred from homology"/>
<dbReference type="InterPro" id="IPR028362">
    <property type="entry name" value="AlgI"/>
</dbReference>
<feature type="transmembrane region" description="Helical" evidence="14">
    <location>
        <begin position="7"/>
        <end position="25"/>
    </location>
</feature>
<feature type="transmembrane region" description="Helical" evidence="14">
    <location>
        <begin position="108"/>
        <end position="129"/>
    </location>
</feature>
<evidence type="ECO:0000256" key="12">
    <source>
        <dbReference type="ARBA" id="ARBA00031030"/>
    </source>
</evidence>
<keyword evidence="11 13" id="KW-0012">Acyltransferase</keyword>
<dbReference type="PIRSF" id="PIRSF016636">
    <property type="entry name" value="AlgI_DltB"/>
    <property type="match status" value="1"/>
</dbReference>
<evidence type="ECO:0000256" key="11">
    <source>
        <dbReference type="ARBA" id="ARBA00023315"/>
    </source>
</evidence>
<feature type="transmembrane region" description="Helical" evidence="14">
    <location>
        <begin position="71"/>
        <end position="88"/>
    </location>
</feature>
<dbReference type="PANTHER" id="PTHR13285">
    <property type="entry name" value="ACYLTRANSFERASE"/>
    <property type="match status" value="1"/>
</dbReference>
<dbReference type="InterPro" id="IPR051085">
    <property type="entry name" value="MB_O-acyltransferase"/>
</dbReference>
<evidence type="ECO:0000256" key="4">
    <source>
        <dbReference type="ARBA" id="ARBA00016084"/>
    </source>
</evidence>
<comment type="pathway">
    <text evidence="2">Glycan biosynthesis; alginate biosynthesis.</text>
</comment>
<evidence type="ECO:0000256" key="14">
    <source>
        <dbReference type="SAM" id="Phobius"/>
    </source>
</evidence>
<evidence type="ECO:0000256" key="1">
    <source>
        <dbReference type="ARBA" id="ARBA00004651"/>
    </source>
</evidence>
<dbReference type="GO" id="GO:0016746">
    <property type="term" value="F:acyltransferase activity"/>
    <property type="evidence" value="ECO:0007669"/>
    <property type="project" value="UniProtKB-KW"/>
</dbReference>
<dbReference type="GO" id="GO:0005886">
    <property type="term" value="C:plasma membrane"/>
    <property type="evidence" value="ECO:0007669"/>
    <property type="project" value="UniProtKB-SubCell"/>
</dbReference>
<dbReference type="EMBL" id="WWCK01000005">
    <property type="protein sequence ID" value="MYM68453.1"/>
    <property type="molecule type" value="Genomic_DNA"/>
</dbReference>
<evidence type="ECO:0000313" key="15">
    <source>
        <dbReference type="EMBL" id="MYM68453.1"/>
    </source>
</evidence>
<evidence type="ECO:0000256" key="10">
    <source>
        <dbReference type="ARBA" id="ARBA00023136"/>
    </source>
</evidence>
<feature type="transmembrane region" description="Helical" evidence="14">
    <location>
        <begin position="45"/>
        <end position="64"/>
    </location>
</feature>
<organism evidence="15 16">
    <name type="scientific">Duganella rivi</name>
    <dbReference type="NCBI Taxonomy" id="2666083"/>
    <lineage>
        <taxon>Bacteria</taxon>
        <taxon>Pseudomonadati</taxon>
        <taxon>Pseudomonadota</taxon>
        <taxon>Betaproteobacteria</taxon>
        <taxon>Burkholderiales</taxon>
        <taxon>Oxalobacteraceae</taxon>
        <taxon>Telluria group</taxon>
        <taxon>Duganella</taxon>
    </lineage>
</organism>
<dbReference type="GO" id="GO:0042121">
    <property type="term" value="P:alginic acid biosynthetic process"/>
    <property type="evidence" value="ECO:0007669"/>
    <property type="project" value="UniProtKB-KW"/>
</dbReference>
<evidence type="ECO:0000256" key="2">
    <source>
        <dbReference type="ARBA" id="ARBA00005182"/>
    </source>
</evidence>
<keyword evidence="6 13" id="KW-0808">Transferase</keyword>
<comment type="similarity">
    <text evidence="3 13">Belongs to the membrane-bound acyltransferase family.</text>
</comment>
<accession>A0A7X4KDH3</accession>
<dbReference type="PIRSF" id="PIRSF500217">
    <property type="entry name" value="AlgI"/>
    <property type="match status" value="1"/>
</dbReference>
<dbReference type="RefSeq" id="WP_161015009.1">
    <property type="nucleotide sequence ID" value="NZ_WWCK01000005.1"/>
</dbReference>
<keyword evidence="5 13" id="KW-1003">Cell membrane</keyword>
<comment type="caution">
    <text evidence="15">The sequence shown here is derived from an EMBL/GenBank/DDBJ whole genome shotgun (WGS) entry which is preliminary data.</text>
</comment>
<dbReference type="PANTHER" id="PTHR13285:SF23">
    <property type="entry name" value="TEICHOIC ACID D-ALANYLTRANSFERASE"/>
    <property type="match status" value="1"/>
</dbReference>
<keyword evidence="16" id="KW-1185">Reference proteome</keyword>
<feature type="transmembrane region" description="Helical" evidence="14">
    <location>
        <begin position="346"/>
        <end position="366"/>
    </location>
</feature>